<protein>
    <submittedName>
        <fullName evidence="1">Uncharacterized protein</fullName>
    </submittedName>
</protein>
<dbReference type="Proteomes" id="UP001583177">
    <property type="component" value="Unassembled WGS sequence"/>
</dbReference>
<organism evidence="1 2">
    <name type="scientific">Diaporthe australafricana</name>
    <dbReference type="NCBI Taxonomy" id="127596"/>
    <lineage>
        <taxon>Eukaryota</taxon>
        <taxon>Fungi</taxon>
        <taxon>Dikarya</taxon>
        <taxon>Ascomycota</taxon>
        <taxon>Pezizomycotina</taxon>
        <taxon>Sordariomycetes</taxon>
        <taxon>Sordariomycetidae</taxon>
        <taxon>Diaporthales</taxon>
        <taxon>Diaporthaceae</taxon>
        <taxon>Diaporthe</taxon>
    </lineage>
</organism>
<accession>A0ABR3XIN8</accession>
<keyword evidence="2" id="KW-1185">Reference proteome</keyword>
<dbReference type="EMBL" id="JAWRVE010000018">
    <property type="protein sequence ID" value="KAL1875815.1"/>
    <property type="molecule type" value="Genomic_DNA"/>
</dbReference>
<evidence type="ECO:0000313" key="2">
    <source>
        <dbReference type="Proteomes" id="UP001583177"/>
    </source>
</evidence>
<name>A0ABR3XIN8_9PEZI</name>
<proteinExistence type="predicted"/>
<comment type="caution">
    <text evidence="1">The sequence shown here is derived from an EMBL/GenBank/DDBJ whole genome shotgun (WGS) entry which is preliminary data.</text>
</comment>
<gene>
    <name evidence="1" type="ORF">Daus18300_003006</name>
</gene>
<reference evidence="1 2" key="1">
    <citation type="journal article" date="2024" name="IMA Fungus">
        <title>IMA Genome - F19 : A genome assembly and annotation guide to empower mycologists, including annotated draft genome sequences of Ceratocystis pirilliformis, Diaporthe australafricana, Fusarium ophioides, Paecilomyces lecythidis, and Sporothrix stenoceras.</title>
        <authorList>
            <person name="Aylward J."/>
            <person name="Wilson A.M."/>
            <person name="Visagie C.M."/>
            <person name="Spraker J."/>
            <person name="Barnes I."/>
            <person name="Buitendag C."/>
            <person name="Ceriani C."/>
            <person name="Del Mar Angel L."/>
            <person name="du Plessis D."/>
            <person name="Fuchs T."/>
            <person name="Gasser K."/>
            <person name="Kramer D."/>
            <person name="Li W."/>
            <person name="Munsamy K."/>
            <person name="Piso A."/>
            <person name="Price J.L."/>
            <person name="Sonnekus B."/>
            <person name="Thomas C."/>
            <person name="van der Nest A."/>
            <person name="van Dijk A."/>
            <person name="van Heerden A."/>
            <person name="van Vuuren N."/>
            <person name="Yilmaz N."/>
            <person name="Duong T.A."/>
            <person name="van der Merwe N.A."/>
            <person name="Wingfield M.J."/>
            <person name="Wingfield B.D."/>
        </authorList>
    </citation>
    <scope>NUCLEOTIDE SEQUENCE [LARGE SCALE GENOMIC DNA]</scope>
    <source>
        <strain evidence="1 2">CMW 18300</strain>
    </source>
</reference>
<sequence length="289" mass="32400">MAGELVSMLDLGLESFIDALECSHFASDTLFESSDAIAAACLGVAGGILLTRFLLKRPPPVILDEGLVIRSIPEHVPPLSWKLVANEKTIEDVSAIITACFRMASKAPKHSRDQAYREASFQVPHELARLSPDAPSFRVEDMGPLSSLRKTRQELESEGRLHIDSPFNMEKDARVFLYFLNDSTQATAAFLAINAEFAPLEQVPTQGINEFDLTEDQLRLLGVAMKIWFCQNVDWVRRHDDVLHRIGPTDLPVIFSFRGNACGSLWESYSASFPYPRFAQIMMSFYQKD</sequence>
<evidence type="ECO:0000313" key="1">
    <source>
        <dbReference type="EMBL" id="KAL1875815.1"/>
    </source>
</evidence>